<keyword evidence="6 16" id="KW-0808">Transferase</keyword>
<dbReference type="GO" id="GO:0071766">
    <property type="term" value="P:Actinobacterium-type cell wall biogenesis"/>
    <property type="evidence" value="ECO:0007669"/>
    <property type="project" value="InterPro"/>
</dbReference>
<evidence type="ECO:0000313" key="17">
    <source>
        <dbReference type="Proteomes" id="UP000254978"/>
    </source>
</evidence>
<feature type="domain" description="Arabinosyltransferase C-terminal" evidence="14">
    <location>
        <begin position="708"/>
        <end position="1075"/>
    </location>
</feature>
<keyword evidence="8 12" id="KW-1133">Transmembrane helix</keyword>
<evidence type="ECO:0000256" key="12">
    <source>
        <dbReference type="SAM" id="Phobius"/>
    </source>
</evidence>
<comment type="subcellular location">
    <subcellularLocation>
        <location evidence="2">Cell membrane</location>
        <topology evidence="2">Multi-pass membrane protein</topology>
    </subcellularLocation>
</comment>
<dbReference type="Pfam" id="PF17689">
    <property type="entry name" value="Arabino_trans_N"/>
    <property type="match status" value="1"/>
</dbReference>
<dbReference type="GO" id="GO:0071555">
    <property type="term" value="P:cell wall organization"/>
    <property type="evidence" value="ECO:0007669"/>
    <property type="project" value="UniProtKB-KW"/>
</dbReference>
<reference evidence="16 17" key="1">
    <citation type="submission" date="2018-06" db="EMBL/GenBank/DDBJ databases">
        <authorList>
            <consortium name="Pathogen Informatics"/>
            <person name="Doyle S."/>
        </authorList>
    </citation>
    <scope>NUCLEOTIDE SEQUENCE [LARGE SCALE GENOMIC DNA]</scope>
    <source>
        <strain evidence="16 17">NCTC10821</strain>
    </source>
</reference>
<keyword evidence="17" id="KW-1185">Reference proteome</keyword>
<feature type="transmembrane region" description="Helical" evidence="12">
    <location>
        <begin position="582"/>
        <end position="603"/>
    </location>
</feature>
<evidence type="ECO:0000259" key="15">
    <source>
        <dbReference type="Pfam" id="PF17689"/>
    </source>
</evidence>
<feature type="domain" description="Arabinofuranosyltransferase central" evidence="13">
    <location>
        <begin position="220"/>
        <end position="675"/>
    </location>
</feature>
<feature type="compositionally biased region" description="Polar residues" evidence="11">
    <location>
        <begin position="789"/>
        <end position="806"/>
    </location>
</feature>
<dbReference type="InterPro" id="IPR007680">
    <property type="entry name" value="Arabino_trans_central"/>
</dbReference>
<feature type="transmembrane region" description="Helical" evidence="12">
    <location>
        <begin position="615"/>
        <end position="637"/>
    </location>
</feature>
<feature type="transmembrane region" description="Helical" evidence="12">
    <location>
        <begin position="414"/>
        <end position="431"/>
    </location>
</feature>
<keyword evidence="5 16" id="KW-0328">Glycosyltransferase</keyword>
<evidence type="ECO:0000256" key="1">
    <source>
        <dbReference type="ARBA" id="ARBA00003001"/>
    </source>
</evidence>
<feature type="transmembrane region" description="Helical" evidence="12">
    <location>
        <begin position="525"/>
        <end position="546"/>
    </location>
</feature>
<keyword evidence="10" id="KW-0961">Cell wall biogenesis/degradation</keyword>
<feature type="transmembrane region" description="Helical" evidence="12">
    <location>
        <begin position="657"/>
        <end position="675"/>
    </location>
</feature>
<comment type="similarity">
    <text evidence="3">Belongs to the emb family.</text>
</comment>
<organism evidence="16 17">
    <name type="scientific">Mycolicibacterium tokaiense</name>
    <dbReference type="NCBI Taxonomy" id="39695"/>
    <lineage>
        <taxon>Bacteria</taxon>
        <taxon>Bacillati</taxon>
        <taxon>Actinomycetota</taxon>
        <taxon>Actinomycetes</taxon>
        <taxon>Mycobacteriales</taxon>
        <taxon>Mycobacteriaceae</taxon>
        <taxon>Mycolicibacterium</taxon>
    </lineage>
</organism>
<feature type="transmembrane region" description="Helical" evidence="12">
    <location>
        <begin position="558"/>
        <end position="576"/>
    </location>
</feature>
<comment type="function">
    <text evidence="1">Arabinosyl transferase responsible for the polymerization of arabinose into the arabinan of arabinogalactan.</text>
</comment>
<accession>A0A378TIP5</accession>
<evidence type="ECO:0000256" key="10">
    <source>
        <dbReference type="ARBA" id="ARBA00023316"/>
    </source>
</evidence>
<name>A0A378TIP5_9MYCO</name>
<dbReference type="InterPro" id="IPR040920">
    <property type="entry name" value="Arabino_trans_N"/>
</dbReference>
<dbReference type="GO" id="GO:0005886">
    <property type="term" value="C:plasma membrane"/>
    <property type="evidence" value="ECO:0007669"/>
    <property type="project" value="UniProtKB-SubCell"/>
</dbReference>
<evidence type="ECO:0000256" key="9">
    <source>
        <dbReference type="ARBA" id="ARBA00023136"/>
    </source>
</evidence>
<dbReference type="Pfam" id="PF14896">
    <property type="entry name" value="Arabino_trans_C"/>
    <property type="match status" value="1"/>
</dbReference>
<feature type="transmembrane region" description="Helical" evidence="12">
    <location>
        <begin position="696"/>
        <end position="719"/>
    </location>
</feature>
<proteinExistence type="inferred from homology"/>
<feature type="transmembrane region" description="Helical" evidence="12">
    <location>
        <begin position="336"/>
        <end position="358"/>
    </location>
</feature>
<dbReference type="Gene3D" id="3.40.190.160">
    <property type="match status" value="1"/>
</dbReference>
<dbReference type="Gene3D" id="2.60.120.610">
    <property type="entry name" value="arabinofuranosyltransferase like domain"/>
    <property type="match status" value="1"/>
</dbReference>
<feature type="transmembrane region" description="Helical" evidence="12">
    <location>
        <begin position="461"/>
        <end position="482"/>
    </location>
</feature>
<protein>
    <submittedName>
        <fullName evidence="16">Cell wall arabinan synthesis protein</fullName>
        <ecNumber evidence="16">2.4.2.-</ecNumber>
    </submittedName>
</protein>
<evidence type="ECO:0000256" key="3">
    <source>
        <dbReference type="ARBA" id="ARBA00008195"/>
    </source>
</evidence>
<evidence type="ECO:0000256" key="11">
    <source>
        <dbReference type="SAM" id="MobiDB-lite"/>
    </source>
</evidence>
<feature type="transmembrane region" description="Helical" evidence="12">
    <location>
        <begin position="262"/>
        <end position="280"/>
    </location>
</feature>
<dbReference type="Proteomes" id="UP000254978">
    <property type="component" value="Unassembled WGS sequence"/>
</dbReference>
<dbReference type="EMBL" id="UGQT01000001">
    <property type="protein sequence ID" value="STZ59426.1"/>
    <property type="molecule type" value="Genomic_DNA"/>
</dbReference>
<evidence type="ECO:0000259" key="14">
    <source>
        <dbReference type="Pfam" id="PF14896"/>
    </source>
</evidence>
<evidence type="ECO:0000256" key="4">
    <source>
        <dbReference type="ARBA" id="ARBA00022475"/>
    </source>
</evidence>
<evidence type="ECO:0000259" key="13">
    <source>
        <dbReference type="Pfam" id="PF04602"/>
    </source>
</evidence>
<evidence type="ECO:0000313" key="16">
    <source>
        <dbReference type="EMBL" id="STZ59426.1"/>
    </source>
</evidence>
<evidence type="ECO:0000256" key="6">
    <source>
        <dbReference type="ARBA" id="ARBA00022679"/>
    </source>
</evidence>
<keyword evidence="4" id="KW-1003">Cell membrane</keyword>
<evidence type="ECO:0000256" key="2">
    <source>
        <dbReference type="ARBA" id="ARBA00004651"/>
    </source>
</evidence>
<dbReference type="EC" id="2.4.2.-" evidence="16"/>
<dbReference type="InterPro" id="IPR032731">
    <property type="entry name" value="Arabino_trans_C"/>
</dbReference>
<dbReference type="GO" id="GO:0052636">
    <property type="term" value="F:arabinosyltransferase activity"/>
    <property type="evidence" value="ECO:0007669"/>
    <property type="project" value="InterPro"/>
</dbReference>
<keyword evidence="9 12" id="KW-0472">Membrane</keyword>
<feature type="transmembrane region" description="Helical" evidence="12">
    <location>
        <begin position="21"/>
        <end position="40"/>
    </location>
</feature>
<evidence type="ECO:0000256" key="5">
    <source>
        <dbReference type="ARBA" id="ARBA00022676"/>
    </source>
</evidence>
<dbReference type="InterPro" id="IPR042486">
    <property type="entry name" value="Arabino_trans_C_2"/>
</dbReference>
<dbReference type="Pfam" id="PF04602">
    <property type="entry name" value="Arabinose_trans"/>
    <property type="match status" value="1"/>
</dbReference>
<dbReference type="InterPro" id="IPR027451">
    <property type="entry name" value="EmbABC_dom1"/>
</dbReference>
<evidence type="ECO:0000256" key="7">
    <source>
        <dbReference type="ARBA" id="ARBA00022692"/>
    </source>
</evidence>
<feature type="transmembrane region" description="Helical" evidence="12">
    <location>
        <begin position="437"/>
        <end position="454"/>
    </location>
</feature>
<evidence type="ECO:0000256" key="8">
    <source>
        <dbReference type="ARBA" id="ARBA00022989"/>
    </source>
</evidence>
<feature type="region of interest" description="Disordered" evidence="11">
    <location>
        <begin position="775"/>
        <end position="822"/>
    </location>
</feature>
<gene>
    <name evidence="16" type="primary">embC_1</name>
    <name evidence="16" type="ORF">NCTC10821_02959</name>
</gene>
<feature type="transmembrane region" description="Helical" evidence="12">
    <location>
        <begin position="225"/>
        <end position="242"/>
    </location>
</feature>
<sequence length="1077" mass="115035">MTSGQLASSSVSGSSYRTAKLVAVVTGLLGTLMALATPFLPVTQTTAQLNWPQNGVLDSVTAPLIGYVATDLQITIPCSAVAGLTGPGSAGRTVLLSTVPKQATNAVDRGLLIERANNNLAVVVRNTPVVVAPLSAVESPQCRELVFSAQADRVSAEFVGLTQEVSPSYTGDEPDSPLRGERSGYDFRPQIVGVFTDLTGPAPPGLEFSATIDTRYSTAPSTLKLVTMIVGVLLTLTSLVALHRLDTADGVRHHRLLPRRWWSIGWLDAVVATVLVWWHFVGANTADDGYILTMARVSENAGYLANYYRWFGTPEAPFGWFYDVQALWAHVSTASIWMRLPTLLMALACWWIISREVIPRLGHAVKRSRAAAWTAAGMFLAVWLPLNNGLRPEPLIALGILLTWCSVERAVATSRLLPVAVACIIGALTLFSGPTGIASVGALLVAIGPLLTILKRRSKQFGLAPLLAPILAAGTVSIFLTFRDQTFAAVAEASSYKTLIGPSLAWFDEHTRYERLFMATPDGSIARRFAVLAVLLALAVAVAMSLRKGRIPGTAAGPSRRIIGITIILFLAMMFTPTKWTHHFGVIAGLAGSLGALAAVAVTAHAMRSRRNRTVFAAVVLFMVALCFASVNGWWYVSNFGVPWSNSFPEFRFGVTTILLGCSVLTLIVAAVMHFSGRGEKPWRPTPLGRILHSPLAIAAWALVIFEVVSLTAAVAIQYPAWTVGRSNLQALTGKTCGLATDVMVEQDPNAGMLTPIDEPVGEALGAVRSVGFSPNGIPTDVSPDPVSDAQTSDNFADTDGSSNDSGEAGTEGGTTATTGVNGSRARLPFELNPATTPVLGSWRSGVQQPAFLRSAWYALPPRDEAGPLLVVSVAGRFDSSDIAVQWADSEGEPAGSVGFADVGAAPAWRNMRVPLSAIPSDATQIRLVSTEDDLAPDAWIAVTPPRIPQLRSLQDVVGSTDPVLLDWLVGLAFPCQRPFGHNHGVTEVPRWRILPDRFGAEANSPVMDYLGGGPLGISELLFQAETVPTYLQDDWSRDWGALQRLVQFYPDAQPARLELGTATRSGLWSPAPLRLS</sequence>
<feature type="domain" description="Arabinosyltransferas concanavalin like" evidence="15">
    <location>
        <begin position="43"/>
        <end position="215"/>
    </location>
</feature>
<dbReference type="Gene3D" id="2.60.120.940">
    <property type="entry name" value="EmbC, C-terminal domain, subdomain 2"/>
    <property type="match status" value="1"/>
</dbReference>
<keyword evidence="7 12" id="KW-0812">Transmembrane</keyword>
<dbReference type="AlphaFoldDB" id="A0A378TIP5"/>